<evidence type="ECO:0000313" key="1">
    <source>
        <dbReference type="EMBL" id="KAG1369664.1"/>
    </source>
</evidence>
<keyword evidence="2" id="KW-1185">Reference proteome</keyword>
<evidence type="ECO:0000313" key="2">
    <source>
        <dbReference type="Proteomes" id="UP000797356"/>
    </source>
</evidence>
<comment type="caution">
    <text evidence="1">The sequence shown here is derived from an EMBL/GenBank/DDBJ whole genome shotgun (WGS) entry which is preliminary data.</text>
</comment>
<dbReference type="PANTHER" id="PTHR33670">
    <property type="entry name" value="SPLICING FACTOR, PROLINE- AND GLUTAMINE-RICH-LIKE"/>
    <property type="match status" value="1"/>
</dbReference>
<proteinExistence type="predicted"/>
<reference evidence="1" key="1">
    <citation type="journal article" date="2017" name="Gigascience">
        <title>The genome draft of coconut (Cocos nucifera).</title>
        <authorList>
            <person name="Xiao Y."/>
            <person name="Xu P."/>
            <person name="Fan H."/>
            <person name="Baudouin L."/>
            <person name="Xia W."/>
            <person name="Bocs S."/>
            <person name="Xu J."/>
            <person name="Li Q."/>
            <person name="Guo A."/>
            <person name="Zhou L."/>
            <person name="Li J."/>
            <person name="Wu Y."/>
            <person name="Ma Z."/>
            <person name="Armero A."/>
            <person name="Issali A.E."/>
            <person name="Liu N."/>
            <person name="Peng M."/>
            <person name="Yang Y."/>
        </authorList>
    </citation>
    <scope>NUCLEOTIDE SEQUENCE</scope>
    <source>
        <tissue evidence="1">Spear leaf of Hainan Tall coconut</tissue>
    </source>
</reference>
<sequence length="106" mass="11863">MEEVMILKHKGELKAFGPPAMDRWSNGKESVLYCMNHLGPDPEILPKKIGFIGLGLVYAGLASFSSLVPRSLLFPVFFLKKSIDEVIKSDDTTRSLRCLLRLDDLP</sequence>
<accession>A0A8K0IWH5</accession>
<organism evidence="1 2">
    <name type="scientific">Cocos nucifera</name>
    <name type="common">Coconut palm</name>
    <dbReference type="NCBI Taxonomy" id="13894"/>
    <lineage>
        <taxon>Eukaryota</taxon>
        <taxon>Viridiplantae</taxon>
        <taxon>Streptophyta</taxon>
        <taxon>Embryophyta</taxon>
        <taxon>Tracheophyta</taxon>
        <taxon>Spermatophyta</taxon>
        <taxon>Magnoliopsida</taxon>
        <taxon>Liliopsida</taxon>
        <taxon>Arecaceae</taxon>
        <taxon>Arecoideae</taxon>
        <taxon>Cocoseae</taxon>
        <taxon>Attaleinae</taxon>
        <taxon>Cocos</taxon>
    </lineage>
</organism>
<protein>
    <submittedName>
        <fullName evidence="1">Putative zyxin</fullName>
    </submittedName>
</protein>
<dbReference type="OrthoDB" id="770116at2759"/>
<dbReference type="PANTHER" id="PTHR33670:SF1">
    <property type="entry name" value="OS09G0416300 PROTEIN"/>
    <property type="match status" value="1"/>
</dbReference>
<dbReference type="AlphaFoldDB" id="A0A8K0IWH5"/>
<gene>
    <name evidence="1" type="ORF">COCNU_15G000300</name>
</gene>
<name>A0A8K0IWH5_COCNU</name>
<reference evidence="1" key="2">
    <citation type="submission" date="2019-07" db="EMBL/GenBank/DDBJ databases">
        <authorList>
            <person name="Yang Y."/>
            <person name="Bocs S."/>
            <person name="Baudouin L."/>
        </authorList>
    </citation>
    <scope>NUCLEOTIDE SEQUENCE</scope>
    <source>
        <tissue evidence="1">Spear leaf of Hainan Tall coconut</tissue>
    </source>
</reference>
<dbReference type="EMBL" id="CM017886">
    <property type="protein sequence ID" value="KAG1369664.1"/>
    <property type="molecule type" value="Genomic_DNA"/>
</dbReference>
<dbReference type="Proteomes" id="UP000797356">
    <property type="component" value="Chromosome 15"/>
</dbReference>